<name>A0ABY9GJ24_9PSED</name>
<reference evidence="6 7" key="1">
    <citation type="submission" date="2023-02" db="EMBL/GenBank/DDBJ databases">
        <title>Evolution of Hrp T3SS in non-pathogenic Pseudomonas fluorescens.</title>
        <authorList>
            <person name="Liao K."/>
            <person name="Wei H."/>
            <person name="Gu Y."/>
        </authorList>
    </citation>
    <scope>NUCLEOTIDE SEQUENCE [LARGE SCALE GENOMIC DNA]</scope>
    <source>
        <strain evidence="6 7">FP205</strain>
    </source>
</reference>
<accession>A0ABY9GJ24</accession>
<dbReference type="PROSITE" id="PS51296">
    <property type="entry name" value="RIESKE"/>
    <property type="match status" value="1"/>
</dbReference>
<keyword evidence="2" id="KW-0479">Metal-binding</keyword>
<protein>
    <submittedName>
        <fullName evidence="6">Rieske 2Fe-2S domain-containing protein</fullName>
    </submittedName>
</protein>
<dbReference type="Gene3D" id="2.102.10.10">
    <property type="entry name" value="Rieske [2Fe-2S] iron-sulphur domain"/>
    <property type="match status" value="1"/>
</dbReference>
<keyword evidence="7" id="KW-1185">Reference proteome</keyword>
<dbReference type="InterPro" id="IPR017941">
    <property type="entry name" value="Rieske_2Fe-2S"/>
</dbReference>
<dbReference type="InterPro" id="IPR036922">
    <property type="entry name" value="Rieske_2Fe-2S_sf"/>
</dbReference>
<keyword evidence="4" id="KW-0411">Iron-sulfur</keyword>
<gene>
    <name evidence="6" type="ORF">PSH57_18255</name>
</gene>
<dbReference type="Proteomes" id="UP001230339">
    <property type="component" value="Chromosome"/>
</dbReference>
<dbReference type="PANTHER" id="PTHR40261:SF1">
    <property type="entry name" value="RIESKE DOMAIN-CONTAINING PROTEIN"/>
    <property type="match status" value="1"/>
</dbReference>
<evidence type="ECO:0000256" key="2">
    <source>
        <dbReference type="ARBA" id="ARBA00022723"/>
    </source>
</evidence>
<dbReference type="SUPFAM" id="SSF50022">
    <property type="entry name" value="ISP domain"/>
    <property type="match status" value="1"/>
</dbReference>
<dbReference type="EMBL" id="CP117449">
    <property type="protein sequence ID" value="WLH15511.1"/>
    <property type="molecule type" value="Genomic_DNA"/>
</dbReference>
<organism evidence="6 7">
    <name type="scientific">Pseudomonas hefeiensis</name>
    <dbReference type="NCBI Taxonomy" id="2738125"/>
    <lineage>
        <taxon>Bacteria</taxon>
        <taxon>Pseudomonadati</taxon>
        <taxon>Pseudomonadota</taxon>
        <taxon>Gammaproteobacteria</taxon>
        <taxon>Pseudomonadales</taxon>
        <taxon>Pseudomonadaceae</taxon>
        <taxon>Pseudomonas</taxon>
    </lineage>
</organism>
<dbReference type="RefSeq" id="WP_305390421.1">
    <property type="nucleotide sequence ID" value="NZ_CP117426.1"/>
</dbReference>
<evidence type="ECO:0000259" key="5">
    <source>
        <dbReference type="PROSITE" id="PS51296"/>
    </source>
</evidence>
<dbReference type="PANTHER" id="PTHR40261">
    <property type="match status" value="1"/>
</dbReference>
<evidence type="ECO:0000256" key="1">
    <source>
        <dbReference type="ARBA" id="ARBA00022714"/>
    </source>
</evidence>
<keyword evidence="3" id="KW-0408">Iron</keyword>
<sequence length="119" mass="13172">MAKSDRRRLCHLEQIAPGQSLGFRKESTGPDDIFLVNDGGNIYGYKNSCPHWPGSTMPVRKNRYLDSESSHIVCSGHGALFEISSGLCIKGPCTGLRLTPVSLEITEMKEIFLLEEPHP</sequence>
<keyword evidence="1" id="KW-0001">2Fe-2S</keyword>
<evidence type="ECO:0000256" key="4">
    <source>
        <dbReference type="ARBA" id="ARBA00023014"/>
    </source>
</evidence>
<evidence type="ECO:0000256" key="3">
    <source>
        <dbReference type="ARBA" id="ARBA00023004"/>
    </source>
</evidence>
<dbReference type="Pfam" id="PF00355">
    <property type="entry name" value="Rieske"/>
    <property type="match status" value="1"/>
</dbReference>
<dbReference type="CDD" id="cd03467">
    <property type="entry name" value="Rieske"/>
    <property type="match status" value="1"/>
</dbReference>
<feature type="domain" description="Rieske" evidence="5">
    <location>
        <begin position="7"/>
        <end position="111"/>
    </location>
</feature>
<proteinExistence type="predicted"/>
<evidence type="ECO:0000313" key="6">
    <source>
        <dbReference type="EMBL" id="WLH15511.1"/>
    </source>
</evidence>
<evidence type="ECO:0000313" key="7">
    <source>
        <dbReference type="Proteomes" id="UP001230339"/>
    </source>
</evidence>